<gene>
    <name evidence="1" type="ordered locus">KQS_04915</name>
</gene>
<dbReference type="EMBL" id="HE774682">
    <property type="protein sequence ID" value="CCG52949.1"/>
    <property type="molecule type" value="Genomic_DNA"/>
</dbReference>
<organism evidence="1 2">
    <name type="scientific">Flavobacterium indicum (strain DSM 17447 / CIP 109464 / GPTSA100-9)</name>
    <dbReference type="NCBI Taxonomy" id="1094466"/>
    <lineage>
        <taxon>Bacteria</taxon>
        <taxon>Pseudomonadati</taxon>
        <taxon>Bacteroidota</taxon>
        <taxon>Flavobacteriia</taxon>
        <taxon>Flavobacteriales</taxon>
        <taxon>Flavobacteriaceae</taxon>
        <taxon>Flavobacterium</taxon>
    </lineage>
</organism>
<evidence type="ECO:0000313" key="2">
    <source>
        <dbReference type="Proteomes" id="UP000007599"/>
    </source>
</evidence>
<dbReference type="KEGG" id="fin:KQS_04915"/>
<name>H8XUG6_FLAIG</name>
<evidence type="ECO:0000313" key="1">
    <source>
        <dbReference type="EMBL" id="CCG52949.1"/>
    </source>
</evidence>
<protein>
    <submittedName>
        <fullName evidence="1">Uncharacterized protein</fullName>
    </submittedName>
</protein>
<proteinExistence type="predicted"/>
<reference evidence="2" key="2">
    <citation type="submission" date="2012-03" db="EMBL/GenBank/DDBJ databases">
        <title>Complete genome sequence of Flavobacterium indicum GPTSA100-9T, isolated from warm spring water.</title>
        <authorList>
            <person name="Barbier P."/>
            <person name="Houel A."/>
            <person name="Loux V."/>
            <person name="Poulain J."/>
            <person name="Bernardet J.-F."/>
            <person name="Touchon M."/>
            <person name="Duchaud E."/>
        </authorList>
    </citation>
    <scope>NUCLEOTIDE SEQUENCE [LARGE SCALE GENOMIC DNA]</scope>
    <source>
        <strain evidence="2">DSM 17447 / CIP 109464 / GPTSA100-9</strain>
    </source>
</reference>
<dbReference type="PATRIC" id="fig|1094466.5.peg.960"/>
<accession>H8XUG6</accession>
<sequence length="146" mass="17770">MEKNLKNRINKFAERFNYNVVYQKEDLVLTNYKQVIRIREEKKSKNLLSIEMNENEKTIVIPEEFIFEILYKFFHRTSEFDIELNPGKVLNIQDFCEIEYLSKDWLEKAREKKSSGGNRILFEFYNDYLILVDDLNYFKTNILIMD</sequence>
<dbReference type="AlphaFoldDB" id="H8XUG6"/>
<dbReference type="HOGENOM" id="CLU_1774659_0_0_10"/>
<reference evidence="1 2" key="1">
    <citation type="journal article" date="2012" name="J. Bacteriol.">
        <title>Complete Genome Sequence of Flavobacterium indicum GPSTA100-9T, Isolated from Warm Spring Water.</title>
        <authorList>
            <person name="Barbier P."/>
            <person name="Houel A."/>
            <person name="Loux V."/>
            <person name="Poulain J."/>
            <person name="Bernardet J.F."/>
            <person name="Touchon M."/>
            <person name="Duchaud E."/>
        </authorList>
    </citation>
    <scope>NUCLEOTIDE SEQUENCE [LARGE SCALE GENOMIC DNA]</scope>
    <source>
        <strain evidence="2">DSM 17447 / CIP 109464 / GPTSA100-9</strain>
    </source>
</reference>
<keyword evidence="2" id="KW-1185">Reference proteome</keyword>
<dbReference type="Proteomes" id="UP000007599">
    <property type="component" value="Chromosome I"/>
</dbReference>
<dbReference type="RefSeq" id="WP_014388090.1">
    <property type="nucleotide sequence ID" value="NC_017025.1"/>
</dbReference>